<sequence>MSSSTNAQCKDNTPYTLYHNFWSSCSLMLRLSLVLSKDTHDGNHIQYQESEIDIQHGGQIDEFFMCEVNPKGQVPALANPKELPRPITDSLDITSYLFQFYPNMCPPQFSYHINKYLRELHGINLFTLSFFKYQARGESLMEVTLKALSDPEISAKFRSALEAKIEFMSSVGEVAFLPQTLISEEKKTSLLLHELQDVRDRHGSPSSLWLFGTEFATALDAHVVVFLARLKDVDRWYLVPSSMALYADKIFETAVWKDFMQGRTTMYSY</sequence>
<dbReference type="EMBL" id="LSBJ02000001">
    <property type="protein sequence ID" value="OAQ61263.1"/>
    <property type="molecule type" value="Genomic_DNA"/>
</dbReference>
<evidence type="ECO:0000313" key="3">
    <source>
        <dbReference type="Proteomes" id="UP000078397"/>
    </source>
</evidence>
<dbReference type="InterPro" id="IPR004045">
    <property type="entry name" value="Glutathione_S-Trfase_N"/>
</dbReference>
<dbReference type="CDD" id="cd00570">
    <property type="entry name" value="GST_N_family"/>
    <property type="match status" value="1"/>
</dbReference>
<dbReference type="SUPFAM" id="SSF52833">
    <property type="entry name" value="Thioredoxin-like"/>
    <property type="match status" value="1"/>
</dbReference>
<name>A0A179F7X2_METCM</name>
<dbReference type="PROSITE" id="PS50404">
    <property type="entry name" value="GST_NTER"/>
    <property type="match status" value="1"/>
</dbReference>
<dbReference type="RefSeq" id="XP_018139072.1">
    <property type="nucleotide sequence ID" value="XM_018291010.1"/>
</dbReference>
<organism evidence="2 3">
    <name type="scientific">Pochonia chlamydosporia 170</name>
    <dbReference type="NCBI Taxonomy" id="1380566"/>
    <lineage>
        <taxon>Eukaryota</taxon>
        <taxon>Fungi</taxon>
        <taxon>Dikarya</taxon>
        <taxon>Ascomycota</taxon>
        <taxon>Pezizomycotina</taxon>
        <taxon>Sordariomycetes</taxon>
        <taxon>Hypocreomycetidae</taxon>
        <taxon>Hypocreales</taxon>
        <taxon>Clavicipitaceae</taxon>
        <taxon>Pochonia</taxon>
    </lineage>
</organism>
<dbReference type="AlphaFoldDB" id="A0A179F7X2"/>
<dbReference type="OrthoDB" id="412788at2759"/>
<feature type="domain" description="GST N-terminal" evidence="1">
    <location>
        <begin position="13"/>
        <end position="105"/>
    </location>
</feature>
<dbReference type="Gene3D" id="3.40.30.10">
    <property type="entry name" value="Glutaredoxin"/>
    <property type="match status" value="1"/>
</dbReference>
<gene>
    <name evidence="2" type="ORF">VFPPC_13233</name>
</gene>
<proteinExistence type="predicted"/>
<reference evidence="2 3" key="1">
    <citation type="journal article" date="2016" name="PLoS Pathog.">
        <title>Biosynthesis of antibiotic leucinostatins in bio-control fungus Purpureocillium lilacinum and their inhibition on phytophthora revealed by genome mining.</title>
        <authorList>
            <person name="Wang G."/>
            <person name="Liu Z."/>
            <person name="Lin R."/>
            <person name="Li E."/>
            <person name="Mao Z."/>
            <person name="Ling J."/>
            <person name="Yang Y."/>
            <person name="Yin W.B."/>
            <person name="Xie B."/>
        </authorList>
    </citation>
    <scope>NUCLEOTIDE SEQUENCE [LARGE SCALE GENOMIC DNA]</scope>
    <source>
        <strain evidence="2">170</strain>
    </source>
</reference>
<comment type="caution">
    <text evidence="2">The sequence shown here is derived from an EMBL/GenBank/DDBJ whole genome shotgun (WGS) entry which is preliminary data.</text>
</comment>
<keyword evidence="3" id="KW-1185">Reference proteome</keyword>
<protein>
    <recommendedName>
        <fullName evidence="1">GST N-terminal domain-containing protein</fullName>
    </recommendedName>
</protein>
<accession>A0A179F7X2</accession>
<evidence type="ECO:0000259" key="1">
    <source>
        <dbReference type="PROSITE" id="PS50404"/>
    </source>
</evidence>
<dbReference type="Proteomes" id="UP000078397">
    <property type="component" value="Unassembled WGS sequence"/>
</dbReference>
<evidence type="ECO:0000313" key="2">
    <source>
        <dbReference type="EMBL" id="OAQ61263.1"/>
    </source>
</evidence>
<dbReference type="KEGG" id="pchm:VFPPC_13233"/>
<dbReference type="InterPro" id="IPR036249">
    <property type="entry name" value="Thioredoxin-like_sf"/>
</dbReference>
<dbReference type="GeneID" id="28855004"/>